<comment type="caution">
    <text evidence="8">The sequence shown here is derived from an EMBL/GenBank/DDBJ whole genome shotgun (WGS) entry which is preliminary data.</text>
</comment>
<dbReference type="InterPro" id="IPR024084">
    <property type="entry name" value="IsoPropMal-DH-like_dom"/>
</dbReference>
<reference evidence="8 9" key="1">
    <citation type="submission" date="2017-06" db="EMBL/GenBank/DDBJ databases">
        <title>Novel microbial phyla capable of carbon fixation and sulfur reduction in deep-sea sediments.</title>
        <authorList>
            <person name="Huang J."/>
            <person name="Baker B."/>
            <person name="Wang Y."/>
        </authorList>
    </citation>
    <scope>NUCLEOTIDE SEQUENCE [LARGE SCALE GENOMIC DNA]</scope>
    <source>
        <strain evidence="8">B3_LCP</strain>
    </source>
</reference>
<organism evidence="8 9">
    <name type="scientific">candidate division LCP-89 bacterium B3_LCP</name>
    <dbReference type="NCBI Taxonomy" id="2012998"/>
    <lineage>
        <taxon>Bacteria</taxon>
        <taxon>Pseudomonadati</taxon>
        <taxon>Bacteria division LCP-89</taxon>
    </lineage>
</organism>
<dbReference type="PANTHER" id="PTHR43275:SF1">
    <property type="entry name" value="D-MALATE DEHYDROGENASE [DECARBOXYLATING]"/>
    <property type="match status" value="1"/>
</dbReference>
<comment type="cofactor">
    <cofactor evidence="2">
        <name>Mg(2+)</name>
        <dbReference type="ChEBI" id="CHEBI:18420"/>
    </cofactor>
</comment>
<dbReference type="Proteomes" id="UP000319619">
    <property type="component" value="Unassembled WGS sequence"/>
</dbReference>
<evidence type="ECO:0000256" key="6">
    <source>
        <dbReference type="ARBA" id="ARBA00023211"/>
    </source>
</evidence>
<dbReference type="EMBL" id="NJBN01000006">
    <property type="protein sequence ID" value="TKJ40070.1"/>
    <property type="molecule type" value="Genomic_DNA"/>
</dbReference>
<dbReference type="SMART" id="SM01329">
    <property type="entry name" value="Iso_dh"/>
    <property type="match status" value="1"/>
</dbReference>
<keyword evidence="3" id="KW-0479">Metal-binding</keyword>
<protein>
    <submittedName>
        <fullName evidence="8">3-isopropylmalate dehydrogenase</fullName>
        <ecNumber evidence="8">1.1.1.85</ecNumber>
    </submittedName>
</protein>
<dbReference type="SUPFAM" id="SSF53659">
    <property type="entry name" value="Isocitrate/Isopropylmalate dehydrogenase-like"/>
    <property type="match status" value="1"/>
</dbReference>
<feature type="domain" description="Isopropylmalate dehydrogenase-like" evidence="7">
    <location>
        <begin position="3"/>
        <end position="344"/>
    </location>
</feature>
<comment type="cofactor">
    <cofactor evidence="1">
        <name>Mn(2+)</name>
        <dbReference type="ChEBI" id="CHEBI:29035"/>
    </cofactor>
</comment>
<keyword evidence="6" id="KW-0464">Manganese</keyword>
<dbReference type="InterPro" id="IPR050501">
    <property type="entry name" value="ICDH/IPMDH"/>
</dbReference>
<proteinExistence type="predicted"/>
<dbReference type="GO" id="GO:0046872">
    <property type="term" value="F:metal ion binding"/>
    <property type="evidence" value="ECO:0007669"/>
    <property type="project" value="UniProtKB-KW"/>
</dbReference>
<evidence type="ECO:0000259" key="7">
    <source>
        <dbReference type="SMART" id="SM01329"/>
    </source>
</evidence>
<evidence type="ECO:0000256" key="1">
    <source>
        <dbReference type="ARBA" id="ARBA00001936"/>
    </source>
</evidence>
<dbReference type="GO" id="GO:0003862">
    <property type="term" value="F:3-isopropylmalate dehydrogenase activity"/>
    <property type="evidence" value="ECO:0007669"/>
    <property type="project" value="UniProtKB-EC"/>
</dbReference>
<evidence type="ECO:0000256" key="4">
    <source>
        <dbReference type="ARBA" id="ARBA00023002"/>
    </source>
</evidence>
<keyword evidence="5" id="KW-0520">NAD</keyword>
<dbReference type="PANTHER" id="PTHR43275">
    <property type="entry name" value="D-MALATE DEHYDROGENASE [DECARBOXYLATING]"/>
    <property type="match status" value="1"/>
</dbReference>
<dbReference type="Pfam" id="PF00180">
    <property type="entry name" value="Iso_dh"/>
    <property type="match status" value="1"/>
</dbReference>
<gene>
    <name evidence="8" type="ORF">CEE37_10050</name>
</gene>
<evidence type="ECO:0000313" key="8">
    <source>
        <dbReference type="EMBL" id="TKJ40070.1"/>
    </source>
</evidence>
<evidence type="ECO:0000256" key="3">
    <source>
        <dbReference type="ARBA" id="ARBA00022723"/>
    </source>
</evidence>
<dbReference type="Gene3D" id="3.40.718.10">
    <property type="entry name" value="Isopropylmalate Dehydrogenase"/>
    <property type="match status" value="1"/>
</dbReference>
<evidence type="ECO:0000313" key="9">
    <source>
        <dbReference type="Proteomes" id="UP000319619"/>
    </source>
</evidence>
<dbReference type="EC" id="1.1.1.85" evidence="8"/>
<keyword evidence="4 8" id="KW-0560">Oxidoreductase</keyword>
<sequence>MRKIAIIPGDGIGVEVTAEAVKVLNAVIDRSGLDLGLVEFELSAEKFLNSGVSITDEQIEDLRQNFDGILIGALGDPRVPDDLYTRKVLSNLRLKLNLYVNLMPVILYDVKHCPLKDKRPEDVNFVVVRHNLEGPNPDLNVVFKKGTPDEEHLQHSMITRKGIRQIIQYAFEYARKQGRKRVTICSGRCNMRLGTNIWSHIFDEVGQEYADIEKTNILLEDLVHQVLTRPEEMDVVVPCSMFGNVIADLGIEVQGGMGLAFEGHLNPGKLSLYMPAYGSCAGGLQHDVANPLGSIAATVMMLNNFGFEQEASWVDKALKYALETDNTTSDLKGRLNCSQVGDFITDQIKRGRSNNR</sequence>
<accession>A0A532UYP7</accession>
<name>A0A532UYP7_UNCL8</name>
<dbReference type="AlphaFoldDB" id="A0A532UYP7"/>
<evidence type="ECO:0000256" key="2">
    <source>
        <dbReference type="ARBA" id="ARBA00001946"/>
    </source>
</evidence>
<evidence type="ECO:0000256" key="5">
    <source>
        <dbReference type="ARBA" id="ARBA00023027"/>
    </source>
</evidence>